<keyword evidence="2" id="KW-0813">Transport</keyword>
<feature type="transmembrane region" description="Helical" evidence="9">
    <location>
        <begin position="116"/>
        <end position="137"/>
    </location>
</feature>
<dbReference type="Pfam" id="PF04143">
    <property type="entry name" value="Sulf_transp"/>
    <property type="match status" value="1"/>
</dbReference>
<dbReference type="RefSeq" id="WP_062707502.1">
    <property type="nucleotide sequence ID" value="NZ_CAWRCI010000011.1"/>
</dbReference>
<keyword evidence="5 9" id="KW-0812">Transmembrane</keyword>
<organism evidence="10 11">
    <name type="scientific">Grimontia marina</name>
    <dbReference type="NCBI Taxonomy" id="646534"/>
    <lineage>
        <taxon>Bacteria</taxon>
        <taxon>Pseudomonadati</taxon>
        <taxon>Pseudomonadota</taxon>
        <taxon>Gammaproteobacteria</taxon>
        <taxon>Vibrionales</taxon>
        <taxon>Vibrionaceae</taxon>
        <taxon>Grimontia</taxon>
    </lineage>
</organism>
<evidence type="ECO:0000256" key="6">
    <source>
        <dbReference type="ARBA" id="ARBA00022989"/>
    </source>
</evidence>
<gene>
    <name evidence="10" type="ORF">GMA8713_01562</name>
</gene>
<evidence type="ECO:0000256" key="4">
    <source>
        <dbReference type="ARBA" id="ARBA00022519"/>
    </source>
</evidence>
<sequence length="141" mass="14478">MTFQIPWDALLGGVLLGLSGLILLALNGRIAGISSIMGGVIKPKKLGISWQLLFLGGMIAAGLIAPVSGFDYPDFSSVSEETSPLFIISAGLFVGVGTTLANGCTSGHGICGIGRLSRRSIVATLTFMAAASVTVFARLHL</sequence>
<evidence type="ECO:0000256" key="7">
    <source>
        <dbReference type="ARBA" id="ARBA00023136"/>
    </source>
</evidence>
<evidence type="ECO:0000256" key="8">
    <source>
        <dbReference type="ARBA" id="ARBA00035655"/>
    </source>
</evidence>
<dbReference type="EMBL" id="FIZY01000011">
    <property type="protein sequence ID" value="CZF80705.1"/>
    <property type="molecule type" value="Genomic_DNA"/>
</dbReference>
<evidence type="ECO:0000256" key="3">
    <source>
        <dbReference type="ARBA" id="ARBA00022475"/>
    </source>
</evidence>
<dbReference type="PANTHER" id="PTHR30574:SF1">
    <property type="entry name" value="SULPHUR TRANSPORT DOMAIN-CONTAINING PROTEIN"/>
    <property type="match status" value="1"/>
</dbReference>
<dbReference type="OrthoDB" id="9814020at2"/>
<dbReference type="Proteomes" id="UP000073601">
    <property type="component" value="Unassembled WGS sequence"/>
</dbReference>
<dbReference type="PANTHER" id="PTHR30574">
    <property type="entry name" value="INNER MEMBRANE PROTEIN YEDE"/>
    <property type="match status" value="1"/>
</dbReference>
<name>A0A128F2D3_9GAMM</name>
<keyword evidence="4" id="KW-0997">Cell inner membrane</keyword>
<comment type="similarity">
    <text evidence="8">Belongs to the TsuA/YedE (TC 9.B.102) family.</text>
</comment>
<evidence type="ECO:0000256" key="2">
    <source>
        <dbReference type="ARBA" id="ARBA00022448"/>
    </source>
</evidence>
<keyword evidence="3" id="KW-1003">Cell membrane</keyword>
<accession>A0A128F2D3</accession>
<evidence type="ECO:0000256" key="1">
    <source>
        <dbReference type="ARBA" id="ARBA00004429"/>
    </source>
</evidence>
<keyword evidence="6 9" id="KW-1133">Transmembrane helix</keyword>
<evidence type="ECO:0000256" key="9">
    <source>
        <dbReference type="SAM" id="Phobius"/>
    </source>
</evidence>
<feature type="transmembrane region" description="Helical" evidence="9">
    <location>
        <begin position="46"/>
        <end position="65"/>
    </location>
</feature>
<evidence type="ECO:0000313" key="10">
    <source>
        <dbReference type="EMBL" id="CZF80705.1"/>
    </source>
</evidence>
<keyword evidence="7 9" id="KW-0472">Membrane</keyword>
<dbReference type="AlphaFoldDB" id="A0A128F2D3"/>
<feature type="transmembrane region" description="Helical" evidence="9">
    <location>
        <begin position="6"/>
        <end position="26"/>
    </location>
</feature>
<comment type="subcellular location">
    <subcellularLocation>
        <location evidence="1">Cell inner membrane</location>
        <topology evidence="1">Multi-pass membrane protein</topology>
    </subcellularLocation>
</comment>
<keyword evidence="11" id="KW-1185">Reference proteome</keyword>
<feature type="transmembrane region" description="Helical" evidence="9">
    <location>
        <begin position="85"/>
        <end position="104"/>
    </location>
</feature>
<proteinExistence type="inferred from homology"/>
<evidence type="ECO:0000256" key="5">
    <source>
        <dbReference type="ARBA" id="ARBA00022692"/>
    </source>
</evidence>
<dbReference type="GO" id="GO:0005886">
    <property type="term" value="C:plasma membrane"/>
    <property type="evidence" value="ECO:0007669"/>
    <property type="project" value="UniProtKB-SubCell"/>
</dbReference>
<protein>
    <submittedName>
        <fullName evidence="10">Uncharacterized protein</fullName>
    </submittedName>
</protein>
<dbReference type="InterPro" id="IPR007272">
    <property type="entry name" value="Sulf_transp_TsuA/YedE"/>
</dbReference>
<reference evidence="11" key="1">
    <citation type="submission" date="2016-02" db="EMBL/GenBank/DDBJ databases">
        <authorList>
            <person name="Rodrigo-Torres Lidia"/>
            <person name="Arahal R.David."/>
        </authorList>
    </citation>
    <scope>NUCLEOTIDE SEQUENCE [LARGE SCALE GENOMIC DNA]</scope>
    <source>
        <strain evidence="11">CECT 8713</strain>
    </source>
</reference>
<evidence type="ECO:0000313" key="11">
    <source>
        <dbReference type="Proteomes" id="UP000073601"/>
    </source>
</evidence>